<proteinExistence type="predicted"/>
<dbReference type="Proteomes" id="UP000439903">
    <property type="component" value="Unassembled WGS sequence"/>
</dbReference>
<dbReference type="EMBL" id="WTPW01001686">
    <property type="protein sequence ID" value="KAF0420912.1"/>
    <property type="molecule type" value="Genomic_DNA"/>
</dbReference>
<evidence type="ECO:0000313" key="1">
    <source>
        <dbReference type="EMBL" id="KAF0420912.1"/>
    </source>
</evidence>
<name>A0A8H3X5N8_GIGMA</name>
<accession>A0A8H3X5N8</accession>
<keyword evidence="2" id="KW-1185">Reference proteome</keyword>
<sequence>MQIYNNVGMQYLTSQCSAANLHCDINSQEYVRNGWGLFPIITLEYPSYIRQPHEEDLSQVLARKNELSDLKEIKNNLFTIMEEALSRPFLLLT</sequence>
<comment type="caution">
    <text evidence="1">The sequence shown here is derived from an EMBL/GenBank/DDBJ whole genome shotgun (WGS) entry which is preliminary data.</text>
</comment>
<protein>
    <submittedName>
        <fullName evidence="1">Uncharacterized protein</fullName>
    </submittedName>
</protein>
<organism evidence="1 2">
    <name type="scientific">Gigaspora margarita</name>
    <dbReference type="NCBI Taxonomy" id="4874"/>
    <lineage>
        <taxon>Eukaryota</taxon>
        <taxon>Fungi</taxon>
        <taxon>Fungi incertae sedis</taxon>
        <taxon>Mucoromycota</taxon>
        <taxon>Glomeromycotina</taxon>
        <taxon>Glomeromycetes</taxon>
        <taxon>Diversisporales</taxon>
        <taxon>Gigasporaceae</taxon>
        <taxon>Gigaspora</taxon>
    </lineage>
</organism>
<evidence type="ECO:0000313" key="2">
    <source>
        <dbReference type="Proteomes" id="UP000439903"/>
    </source>
</evidence>
<dbReference type="AlphaFoldDB" id="A0A8H3X5N8"/>
<reference evidence="1 2" key="1">
    <citation type="journal article" date="2019" name="Environ. Microbiol.">
        <title>At the nexus of three kingdoms: the genome of the mycorrhizal fungus Gigaspora margarita provides insights into plant, endobacterial and fungal interactions.</title>
        <authorList>
            <person name="Venice F."/>
            <person name="Ghignone S."/>
            <person name="Salvioli di Fossalunga A."/>
            <person name="Amselem J."/>
            <person name="Novero M."/>
            <person name="Xianan X."/>
            <person name="Sedzielewska Toro K."/>
            <person name="Morin E."/>
            <person name="Lipzen A."/>
            <person name="Grigoriev I.V."/>
            <person name="Henrissat B."/>
            <person name="Martin F.M."/>
            <person name="Bonfante P."/>
        </authorList>
    </citation>
    <scope>NUCLEOTIDE SEQUENCE [LARGE SCALE GENOMIC DNA]</scope>
    <source>
        <strain evidence="1 2">BEG34</strain>
    </source>
</reference>
<gene>
    <name evidence="1" type="ORF">F8M41_006888</name>
</gene>